<sequence>MMICVYGVSGRSRDFPSGDSPSAWLECERLGISSVMGLERSTDLARFDAAACGSIRFGFLELTDWKVNRLGSGRFRTWAASVDVRGLTRPGSCSFVNLGLGRADPLGCGSCALLG</sequence>
<name>A0AAV3QUU8_LITER</name>
<dbReference type="Proteomes" id="UP001454036">
    <property type="component" value="Unassembled WGS sequence"/>
</dbReference>
<dbReference type="AlphaFoldDB" id="A0AAV3QUU8"/>
<dbReference type="EMBL" id="BAABME010005867">
    <property type="protein sequence ID" value="GAA0166828.1"/>
    <property type="molecule type" value="Genomic_DNA"/>
</dbReference>
<reference evidence="1 2" key="1">
    <citation type="submission" date="2024-01" db="EMBL/GenBank/DDBJ databases">
        <title>The complete chloroplast genome sequence of Lithospermum erythrorhizon: insights into the phylogenetic relationship among Boraginaceae species and the maternal lineages of purple gromwells.</title>
        <authorList>
            <person name="Okada T."/>
            <person name="Watanabe K."/>
        </authorList>
    </citation>
    <scope>NUCLEOTIDE SEQUENCE [LARGE SCALE GENOMIC DNA]</scope>
</reference>
<gene>
    <name evidence="1" type="ORF">LIER_21894</name>
</gene>
<keyword evidence="2" id="KW-1185">Reference proteome</keyword>
<evidence type="ECO:0000313" key="1">
    <source>
        <dbReference type="EMBL" id="GAA0166828.1"/>
    </source>
</evidence>
<protein>
    <submittedName>
        <fullName evidence="1">Uncharacterized protein</fullName>
    </submittedName>
</protein>
<organism evidence="1 2">
    <name type="scientific">Lithospermum erythrorhizon</name>
    <name type="common">Purple gromwell</name>
    <name type="synonym">Lithospermum officinale var. erythrorhizon</name>
    <dbReference type="NCBI Taxonomy" id="34254"/>
    <lineage>
        <taxon>Eukaryota</taxon>
        <taxon>Viridiplantae</taxon>
        <taxon>Streptophyta</taxon>
        <taxon>Embryophyta</taxon>
        <taxon>Tracheophyta</taxon>
        <taxon>Spermatophyta</taxon>
        <taxon>Magnoliopsida</taxon>
        <taxon>eudicotyledons</taxon>
        <taxon>Gunneridae</taxon>
        <taxon>Pentapetalae</taxon>
        <taxon>asterids</taxon>
        <taxon>lamiids</taxon>
        <taxon>Boraginales</taxon>
        <taxon>Boraginaceae</taxon>
        <taxon>Boraginoideae</taxon>
        <taxon>Lithospermeae</taxon>
        <taxon>Lithospermum</taxon>
    </lineage>
</organism>
<comment type="caution">
    <text evidence="1">The sequence shown here is derived from an EMBL/GenBank/DDBJ whole genome shotgun (WGS) entry which is preliminary data.</text>
</comment>
<evidence type="ECO:0000313" key="2">
    <source>
        <dbReference type="Proteomes" id="UP001454036"/>
    </source>
</evidence>
<proteinExistence type="predicted"/>
<accession>A0AAV3QUU8</accession>